<keyword evidence="3" id="KW-0328">Glycosyltransferase</keyword>
<dbReference type="GO" id="GO:0016758">
    <property type="term" value="F:hexosyltransferase activity"/>
    <property type="evidence" value="ECO:0007669"/>
    <property type="project" value="InterPro"/>
</dbReference>
<keyword evidence="5" id="KW-0256">Endoplasmic reticulum</keyword>
<sequence>MLNSQGVYNKKRILVITGTTGFDSLVKSIDAARELENDYEIVLQTGEGKYLPCHKKYFAFDADLKQKLGDYDYFVTHAGAGTIFMLLEYRKPVLVVPNTERADKHQTELAGYVGSNSLCAVCDKVEHVADSIQNIAQLTANLRPYAKVEFFAARDILDYIYHG</sequence>
<comment type="similarity">
    <text evidence="2">Belongs to the glycosyltransferase 28 family.</text>
</comment>
<dbReference type="Pfam" id="PF04101">
    <property type="entry name" value="Glyco_tran_28_C"/>
    <property type="match status" value="1"/>
</dbReference>
<reference evidence="8" key="1">
    <citation type="journal article" date="2011" name="Stand. Genomic Sci.">
        <title>Genome sequence of the filamentous, gliding Thiothrix nivea neotype strain (JP2(T)).</title>
        <authorList>
            <person name="Lapidus A."/>
            <person name="Nolan M."/>
            <person name="Lucas S."/>
            <person name="Glavina Del Rio T."/>
            <person name="Tice H."/>
            <person name="Cheng J.F."/>
            <person name="Tapia R."/>
            <person name="Han C."/>
            <person name="Goodwin L."/>
            <person name="Pitluck S."/>
            <person name="Liolios K."/>
            <person name="Pagani I."/>
            <person name="Ivanova N."/>
            <person name="Huntemann M."/>
            <person name="Mavromatis K."/>
            <person name="Mikhailova N."/>
            <person name="Pati A."/>
            <person name="Chen A."/>
            <person name="Palaniappan K."/>
            <person name="Land M."/>
            <person name="Brambilla E.M."/>
            <person name="Rohde M."/>
            <person name="Abt B."/>
            <person name="Verbarg S."/>
            <person name="Goker M."/>
            <person name="Bristow J."/>
            <person name="Eisen J.A."/>
            <person name="Markowitz V."/>
            <person name="Hugenholtz P."/>
            <person name="Kyrpides N.C."/>
            <person name="Klenk H.P."/>
            <person name="Woyke T."/>
        </authorList>
    </citation>
    <scope>NUCLEOTIDE SEQUENCE [LARGE SCALE GENOMIC DNA]</scope>
    <source>
        <strain evidence="8">ATCC 35100 / DSM 5205 / JP2</strain>
    </source>
</reference>
<dbReference type="InterPro" id="IPR039042">
    <property type="entry name" value="Alg13-like"/>
</dbReference>
<accession>A0A656HG63</accession>
<evidence type="ECO:0000256" key="5">
    <source>
        <dbReference type="ARBA" id="ARBA00022824"/>
    </source>
</evidence>
<dbReference type="InterPro" id="IPR007235">
    <property type="entry name" value="Glyco_trans_28_C"/>
</dbReference>
<evidence type="ECO:0000259" key="6">
    <source>
        <dbReference type="Pfam" id="PF04101"/>
    </source>
</evidence>
<evidence type="ECO:0000256" key="1">
    <source>
        <dbReference type="ARBA" id="ARBA00004240"/>
    </source>
</evidence>
<dbReference type="RefSeq" id="WP_002708311.1">
    <property type="nucleotide sequence ID" value="NZ_JH651384.1"/>
</dbReference>
<keyword evidence="4 7" id="KW-0808">Transferase</keyword>
<evidence type="ECO:0000256" key="2">
    <source>
        <dbReference type="ARBA" id="ARBA00006962"/>
    </source>
</evidence>
<evidence type="ECO:0000313" key="8">
    <source>
        <dbReference type="Proteomes" id="UP000005317"/>
    </source>
</evidence>
<dbReference type="EMBL" id="JH651384">
    <property type="protein sequence ID" value="EIJ34380.1"/>
    <property type="molecule type" value="Genomic_DNA"/>
</dbReference>
<name>A0A656HG63_THINJ</name>
<dbReference type="SUPFAM" id="SSF53756">
    <property type="entry name" value="UDP-Glycosyltransferase/glycogen phosphorylase"/>
    <property type="match status" value="1"/>
</dbReference>
<proteinExistence type="inferred from homology"/>
<dbReference type="NCBIfam" id="NF041548">
    <property type="entry name" value="PssE"/>
    <property type="match status" value="1"/>
</dbReference>
<dbReference type="AlphaFoldDB" id="A0A656HG63"/>
<dbReference type="PANTHER" id="PTHR12867:SF6">
    <property type="entry name" value="N-ACETYLGLUCOSAMINYLDIPHOSPHODOLICHOL N-ACETYLGLUCOSAMINYLTRANSFERASE"/>
    <property type="match status" value="1"/>
</dbReference>
<evidence type="ECO:0000256" key="4">
    <source>
        <dbReference type="ARBA" id="ARBA00022679"/>
    </source>
</evidence>
<gene>
    <name evidence="7" type="ORF">Thini_1799</name>
</gene>
<organism evidence="7 8">
    <name type="scientific">Thiothrix nivea (strain ATCC 35100 / DSM 5205 / JP2)</name>
    <dbReference type="NCBI Taxonomy" id="870187"/>
    <lineage>
        <taxon>Bacteria</taxon>
        <taxon>Pseudomonadati</taxon>
        <taxon>Pseudomonadota</taxon>
        <taxon>Gammaproteobacteria</taxon>
        <taxon>Thiotrichales</taxon>
        <taxon>Thiotrichaceae</taxon>
        <taxon>Thiothrix</taxon>
    </lineage>
</organism>
<evidence type="ECO:0000313" key="7">
    <source>
        <dbReference type="EMBL" id="EIJ34380.1"/>
    </source>
</evidence>
<dbReference type="PANTHER" id="PTHR12867">
    <property type="entry name" value="GLYCOSYL TRANSFERASE-RELATED"/>
    <property type="match status" value="1"/>
</dbReference>
<evidence type="ECO:0000256" key="3">
    <source>
        <dbReference type="ARBA" id="ARBA00022676"/>
    </source>
</evidence>
<feature type="domain" description="Glycosyl transferase family 28 C-terminal" evidence="6">
    <location>
        <begin position="13"/>
        <end position="127"/>
    </location>
</feature>
<dbReference type="OrthoDB" id="7186565at2"/>
<protein>
    <submittedName>
        <fullName evidence="7">Glycosyltransferase 28 domain-containing protein</fullName>
    </submittedName>
</protein>
<comment type="subcellular location">
    <subcellularLocation>
        <location evidence="1">Endoplasmic reticulum</location>
    </subcellularLocation>
</comment>
<keyword evidence="8" id="KW-1185">Reference proteome</keyword>
<dbReference type="Proteomes" id="UP000005317">
    <property type="component" value="Unassembled WGS sequence"/>
</dbReference>
<dbReference type="Gene3D" id="3.40.50.2000">
    <property type="entry name" value="Glycogen Phosphorylase B"/>
    <property type="match status" value="1"/>
</dbReference>
<dbReference type="InterPro" id="IPR048097">
    <property type="entry name" value="Cps14G-like"/>
</dbReference>
<dbReference type="GO" id="GO:0006488">
    <property type="term" value="P:dolichol-linked oligosaccharide biosynthetic process"/>
    <property type="evidence" value="ECO:0007669"/>
    <property type="project" value="InterPro"/>
</dbReference>